<dbReference type="InterPro" id="IPR036465">
    <property type="entry name" value="vWFA_dom_sf"/>
</dbReference>
<sequence>MKRKTGIPLLLACLCLLLLPLQAMAKDSAIIVFDGSGSMWGLVDGKPKIEVARDVMGALVQDWNEDINLGLMVYGHREKGSCDDIEMVVPVGAPDGSKVMQAIKQITPKGKTPISAALKQAAENLRYTEDPATVILISDGEESCNADPCAVAKELEGKGIHFTAHVIGFDIKGNQQAQEQLKCVAESTGGKFFEAQNTEGLKEALAETAKAVAEPPPAPPKPAPAPEKKKAAAETGLKVATALTAGGAPLTDKLAYSVEKPEKNIEGKREQVSYSYDAQPVFKLPAGKYVVVVKYGDAGTEAEVEVRDGEAVSQTLVLNAGYLKMAALPKEGAKPLDDKLAYAVYTQERDLEGKRKQVSYSYDAQPLFRLPEGKYFVTVQHGDAETGGDVEVKAGQQTEQQLVLNVGYLSLSALPKEGAAPLADKLSYAVYTQEQDLEGKRKQVSYSYDAQPLFRLPAGKYFITVQHGEAETGGDFEVTAGERKEGKLVLNVGYLQVSTVPKEGAAALDDKLSYAVYTQEQDLEGKRKQLAYSYDAQPLFRLPQGHYFLTVKYGEQQASQEVDVTAGQRSTAVLNLAAPAPAPTEAPAPTPAPATEPAPAAPAVAPTTAPAPAAPAAAPAETPVPAPATPTSPAAPAQP</sequence>
<reference evidence="5" key="1">
    <citation type="submission" date="2023-07" db="EMBL/GenBank/DDBJ databases">
        <title>The carbon used by Thiothrix.</title>
        <authorList>
            <person name="Chen L."/>
        </authorList>
    </citation>
    <scope>NUCLEOTIDE SEQUENCE [LARGE SCALE GENOMIC DNA]</scope>
</reference>
<feature type="domain" description="VWFA" evidence="3">
    <location>
        <begin position="28"/>
        <end position="209"/>
    </location>
</feature>
<feature type="region of interest" description="Disordered" evidence="1">
    <location>
        <begin position="580"/>
        <end position="639"/>
    </location>
</feature>
<dbReference type="RefSeq" id="WP_324694758.1">
    <property type="nucleotide sequence ID" value="NZ_JAYMYJ010000093.1"/>
</dbReference>
<dbReference type="EMBL" id="JAYMYJ010000093">
    <property type="protein sequence ID" value="MEB4591273.1"/>
    <property type="molecule type" value="Genomic_DNA"/>
</dbReference>
<dbReference type="SUPFAM" id="SSF53300">
    <property type="entry name" value="vWA-like"/>
    <property type="match status" value="1"/>
</dbReference>
<protein>
    <submittedName>
        <fullName evidence="4">VWA domain-containing protein</fullName>
    </submittedName>
</protein>
<feature type="compositionally biased region" description="Pro residues" evidence="1">
    <location>
        <begin position="214"/>
        <end position="225"/>
    </location>
</feature>
<dbReference type="Pfam" id="PF00092">
    <property type="entry name" value="VWA"/>
    <property type="match status" value="1"/>
</dbReference>
<dbReference type="InterPro" id="IPR051266">
    <property type="entry name" value="CLCR"/>
</dbReference>
<gene>
    <name evidence="4" type="ORF">VSS37_09815</name>
</gene>
<dbReference type="PANTHER" id="PTHR10579">
    <property type="entry name" value="CALCIUM-ACTIVATED CHLORIDE CHANNEL REGULATOR"/>
    <property type="match status" value="1"/>
</dbReference>
<keyword evidence="5" id="KW-1185">Reference proteome</keyword>
<proteinExistence type="predicted"/>
<feature type="signal peptide" evidence="2">
    <location>
        <begin position="1"/>
        <end position="25"/>
    </location>
</feature>
<evidence type="ECO:0000313" key="4">
    <source>
        <dbReference type="EMBL" id="MEB4591273.1"/>
    </source>
</evidence>
<name>A0ABU6CYV7_9GAMM</name>
<feature type="compositionally biased region" description="Pro residues" evidence="1">
    <location>
        <begin position="580"/>
        <end position="600"/>
    </location>
</feature>
<dbReference type="PANTHER" id="PTHR10579:SF43">
    <property type="entry name" value="ZINC FINGER (C3HC4-TYPE RING FINGER) FAMILY PROTEIN"/>
    <property type="match status" value="1"/>
</dbReference>
<evidence type="ECO:0000313" key="5">
    <source>
        <dbReference type="Proteomes" id="UP001308005"/>
    </source>
</evidence>
<feature type="compositionally biased region" description="Low complexity" evidence="1">
    <location>
        <begin position="601"/>
        <end position="621"/>
    </location>
</feature>
<dbReference type="SMART" id="SM00327">
    <property type="entry name" value="VWA"/>
    <property type="match status" value="1"/>
</dbReference>
<keyword evidence="2" id="KW-0732">Signal</keyword>
<evidence type="ECO:0000256" key="1">
    <source>
        <dbReference type="SAM" id="MobiDB-lite"/>
    </source>
</evidence>
<comment type="caution">
    <text evidence="4">The sequence shown here is derived from an EMBL/GenBank/DDBJ whole genome shotgun (WGS) entry which is preliminary data.</text>
</comment>
<organism evidence="4 5">
    <name type="scientific">Candidatus Thiothrix phosphatis</name>
    <dbReference type="NCBI Taxonomy" id="3112415"/>
    <lineage>
        <taxon>Bacteria</taxon>
        <taxon>Pseudomonadati</taxon>
        <taxon>Pseudomonadota</taxon>
        <taxon>Gammaproteobacteria</taxon>
        <taxon>Thiotrichales</taxon>
        <taxon>Thiotrichaceae</taxon>
        <taxon>Thiothrix</taxon>
    </lineage>
</organism>
<evidence type="ECO:0000256" key="2">
    <source>
        <dbReference type="SAM" id="SignalP"/>
    </source>
</evidence>
<dbReference type="InterPro" id="IPR002035">
    <property type="entry name" value="VWF_A"/>
</dbReference>
<dbReference type="Gene3D" id="3.40.50.410">
    <property type="entry name" value="von Willebrand factor, type A domain"/>
    <property type="match status" value="1"/>
</dbReference>
<dbReference type="PROSITE" id="PS50234">
    <property type="entry name" value="VWFA"/>
    <property type="match status" value="1"/>
</dbReference>
<evidence type="ECO:0000259" key="3">
    <source>
        <dbReference type="PROSITE" id="PS50234"/>
    </source>
</evidence>
<feature type="region of interest" description="Disordered" evidence="1">
    <location>
        <begin position="210"/>
        <end position="230"/>
    </location>
</feature>
<reference evidence="4 5" key="2">
    <citation type="submission" date="2024-01" db="EMBL/GenBank/DDBJ databases">
        <authorList>
            <person name="Xie X."/>
        </authorList>
    </citation>
    <scope>NUCLEOTIDE SEQUENCE [LARGE SCALE GENOMIC DNA]</scope>
    <source>
        <strain evidence="4">SCUT-1</strain>
    </source>
</reference>
<feature type="chain" id="PRO_5045254433" evidence="2">
    <location>
        <begin position="26"/>
        <end position="639"/>
    </location>
</feature>
<accession>A0ABU6CYV7</accession>
<dbReference type="Proteomes" id="UP001308005">
    <property type="component" value="Unassembled WGS sequence"/>
</dbReference>